<comment type="pathway">
    <text evidence="2">Carbohydrate degradation; glycolysis; D-glyceraldehyde 3-phosphate and glycerone phosphate from D-glucose: step 4/4.</text>
</comment>
<evidence type="ECO:0000256" key="4">
    <source>
        <dbReference type="ARBA" id="ARBA00013068"/>
    </source>
</evidence>
<keyword evidence="6" id="KW-0456">Lyase</keyword>
<dbReference type="AlphaFoldDB" id="A0AAN8ZG22"/>
<dbReference type="Pfam" id="PF00274">
    <property type="entry name" value="Glycolytic"/>
    <property type="match status" value="1"/>
</dbReference>
<keyword evidence="5" id="KW-0324">Glycolysis</keyword>
<evidence type="ECO:0000256" key="6">
    <source>
        <dbReference type="ARBA" id="ARBA00023239"/>
    </source>
</evidence>
<accession>A0AAN8ZG22</accession>
<dbReference type="EMBL" id="JBAMMX010000010">
    <property type="protein sequence ID" value="KAK6932538.1"/>
    <property type="molecule type" value="Genomic_DNA"/>
</dbReference>
<evidence type="ECO:0000256" key="2">
    <source>
        <dbReference type="ARBA" id="ARBA00004714"/>
    </source>
</evidence>
<evidence type="ECO:0000313" key="8">
    <source>
        <dbReference type="Proteomes" id="UP001370490"/>
    </source>
</evidence>
<dbReference type="PANTHER" id="PTHR11627">
    <property type="entry name" value="FRUCTOSE-BISPHOSPHATE ALDOLASE"/>
    <property type="match status" value="1"/>
</dbReference>
<proteinExistence type="inferred from homology"/>
<reference evidence="7 8" key="1">
    <citation type="submission" date="2023-12" db="EMBL/GenBank/DDBJ databases">
        <title>A high-quality genome assembly for Dillenia turbinata (Dilleniales).</title>
        <authorList>
            <person name="Chanderbali A."/>
        </authorList>
    </citation>
    <scope>NUCLEOTIDE SEQUENCE [LARGE SCALE GENOMIC DNA]</scope>
    <source>
        <strain evidence="7">LSX21</strain>
        <tissue evidence="7">Leaf</tissue>
    </source>
</reference>
<evidence type="ECO:0000256" key="3">
    <source>
        <dbReference type="ARBA" id="ARBA00010387"/>
    </source>
</evidence>
<organism evidence="7 8">
    <name type="scientific">Dillenia turbinata</name>
    <dbReference type="NCBI Taxonomy" id="194707"/>
    <lineage>
        <taxon>Eukaryota</taxon>
        <taxon>Viridiplantae</taxon>
        <taxon>Streptophyta</taxon>
        <taxon>Embryophyta</taxon>
        <taxon>Tracheophyta</taxon>
        <taxon>Spermatophyta</taxon>
        <taxon>Magnoliopsida</taxon>
        <taxon>eudicotyledons</taxon>
        <taxon>Gunneridae</taxon>
        <taxon>Pentapetalae</taxon>
        <taxon>Dilleniales</taxon>
        <taxon>Dilleniaceae</taxon>
        <taxon>Dillenia</taxon>
    </lineage>
</organism>
<evidence type="ECO:0000256" key="5">
    <source>
        <dbReference type="ARBA" id="ARBA00023152"/>
    </source>
</evidence>
<evidence type="ECO:0000256" key="1">
    <source>
        <dbReference type="ARBA" id="ARBA00000441"/>
    </source>
</evidence>
<comment type="catalytic activity">
    <reaction evidence="1">
        <text>beta-D-fructose 1,6-bisphosphate = D-glyceraldehyde 3-phosphate + dihydroxyacetone phosphate</text>
        <dbReference type="Rhea" id="RHEA:14729"/>
        <dbReference type="ChEBI" id="CHEBI:32966"/>
        <dbReference type="ChEBI" id="CHEBI:57642"/>
        <dbReference type="ChEBI" id="CHEBI:59776"/>
        <dbReference type="EC" id="4.1.2.13"/>
    </reaction>
</comment>
<protein>
    <recommendedName>
        <fullName evidence="4">fructose-bisphosphate aldolase</fullName>
        <ecNumber evidence="4">4.1.2.13</ecNumber>
    </recommendedName>
</protein>
<dbReference type="Gene3D" id="3.20.20.70">
    <property type="entry name" value="Aldolase class I"/>
    <property type="match status" value="1"/>
</dbReference>
<keyword evidence="8" id="KW-1185">Reference proteome</keyword>
<dbReference type="SUPFAM" id="SSF51569">
    <property type="entry name" value="Aldolase"/>
    <property type="match status" value="1"/>
</dbReference>
<dbReference type="EC" id="4.1.2.13" evidence="4"/>
<evidence type="ECO:0000313" key="7">
    <source>
        <dbReference type="EMBL" id="KAK6932538.1"/>
    </source>
</evidence>
<dbReference type="InterPro" id="IPR013785">
    <property type="entry name" value="Aldolase_TIM"/>
</dbReference>
<sequence>MSCFKGKYHDELIANAAYIGTPGKGILAADESTGTIGKRLSSINLRLSLDVHANPLRNETWTHKSYTCTYNPDDKFDCAPRIGSWALPLVYTQDCNTPQIRFLSSFCSTLPSPFLDVYQRQLSGSENVTLFI</sequence>
<name>A0AAN8ZG22_9MAGN</name>
<comment type="similarity">
    <text evidence="3">Belongs to the class I fructose-bisphosphate aldolase family.</text>
</comment>
<comment type="caution">
    <text evidence="7">The sequence shown here is derived from an EMBL/GenBank/DDBJ whole genome shotgun (WGS) entry which is preliminary data.</text>
</comment>
<dbReference type="GO" id="GO:0006096">
    <property type="term" value="P:glycolytic process"/>
    <property type="evidence" value="ECO:0007669"/>
    <property type="project" value="UniProtKB-KW"/>
</dbReference>
<dbReference type="GO" id="GO:0004332">
    <property type="term" value="F:fructose-bisphosphate aldolase activity"/>
    <property type="evidence" value="ECO:0007669"/>
    <property type="project" value="UniProtKB-EC"/>
</dbReference>
<dbReference type="Proteomes" id="UP001370490">
    <property type="component" value="Unassembled WGS sequence"/>
</dbReference>
<gene>
    <name evidence="7" type="ORF">RJ641_002162</name>
</gene>
<dbReference type="InterPro" id="IPR000741">
    <property type="entry name" value="FBA_I"/>
</dbReference>